<dbReference type="STRING" id="92487.SAMN02745130_01344"/>
<dbReference type="GO" id="GO:0008483">
    <property type="term" value="F:transaminase activity"/>
    <property type="evidence" value="ECO:0007669"/>
    <property type="project" value="UniProtKB-KW"/>
</dbReference>
<gene>
    <name evidence="5" type="ORF">SAMN02745130_01344</name>
</gene>
<accession>A0A1T4WA34</accession>
<evidence type="ECO:0000313" key="6">
    <source>
        <dbReference type="Proteomes" id="UP000190460"/>
    </source>
</evidence>
<protein>
    <submittedName>
        <fullName evidence="5">Aminomethyltransferase</fullName>
    </submittedName>
</protein>
<feature type="domain" description="Aminomethyltransferase C-terminal" evidence="4">
    <location>
        <begin position="289"/>
        <end position="366"/>
    </location>
</feature>
<dbReference type="AlphaFoldDB" id="A0A1T4WA34"/>
<evidence type="ECO:0000313" key="5">
    <source>
        <dbReference type="EMBL" id="SKA74133.1"/>
    </source>
</evidence>
<dbReference type="SUPFAM" id="SSF101790">
    <property type="entry name" value="Aminomethyltransferase beta-barrel domain"/>
    <property type="match status" value="1"/>
</dbReference>
<dbReference type="PANTHER" id="PTHR43757">
    <property type="entry name" value="AMINOMETHYLTRANSFERASE"/>
    <property type="match status" value="1"/>
</dbReference>
<evidence type="ECO:0000259" key="3">
    <source>
        <dbReference type="Pfam" id="PF01571"/>
    </source>
</evidence>
<organism evidence="5 6">
    <name type="scientific">Thiothrix eikelboomii</name>
    <dbReference type="NCBI Taxonomy" id="92487"/>
    <lineage>
        <taxon>Bacteria</taxon>
        <taxon>Pseudomonadati</taxon>
        <taxon>Pseudomonadota</taxon>
        <taxon>Gammaproteobacteria</taxon>
        <taxon>Thiotrichales</taxon>
        <taxon>Thiotrichaceae</taxon>
        <taxon>Thiothrix</taxon>
    </lineage>
</organism>
<name>A0A1T4WA34_9GAMM</name>
<evidence type="ECO:0000256" key="2">
    <source>
        <dbReference type="PIRSR" id="PIRSR006487-1"/>
    </source>
</evidence>
<keyword evidence="1" id="KW-0032">Aminotransferase</keyword>
<dbReference type="EMBL" id="FUYB01000004">
    <property type="protein sequence ID" value="SKA74133.1"/>
    <property type="molecule type" value="Genomic_DNA"/>
</dbReference>
<dbReference type="RefSeq" id="WP_078921813.1">
    <property type="nucleotide sequence ID" value="NZ_FUYB01000004.1"/>
</dbReference>
<dbReference type="Pfam" id="PF01571">
    <property type="entry name" value="GCV_T"/>
    <property type="match status" value="1"/>
</dbReference>
<dbReference type="PANTHER" id="PTHR43757:SF2">
    <property type="entry name" value="AMINOMETHYLTRANSFERASE, MITOCHONDRIAL"/>
    <property type="match status" value="1"/>
</dbReference>
<dbReference type="Proteomes" id="UP000190460">
    <property type="component" value="Unassembled WGS sequence"/>
</dbReference>
<dbReference type="PIRSF" id="PIRSF006487">
    <property type="entry name" value="GcvT"/>
    <property type="match status" value="1"/>
</dbReference>
<dbReference type="SUPFAM" id="SSF103025">
    <property type="entry name" value="Folate-binding domain"/>
    <property type="match status" value="1"/>
</dbReference>
<dbReference type="GO" id="GO:0008168">
    <property type="term" value="F:methyltransferase activity"/>
    <property type="evidence" value="ECO:0007669"/>
    <property type="project" value="UniProtKB-KW"/>
</dbReference>
<keyword evidence="5" id="KW-0808">Transferase</keyword>
<dbReference type="Gene3D" id="3.30.1360.120">
    <property type="entry name" value="Probable tRNA modification gtpase trme, domain 1"/>
    <property type="match status" value="1"/>
</dbReference>
<keyword evidence="6" id="KW-1185">Reference proteome</keyword>
<feature type="domain" description="GCVT N-terminal" evidence="3">
    <location>
        <begin position="16"/>
        <end position="266"/>
    </location>
</feature>
<dbReference type="InterPro" id="IPR013977">
    <property type="entry name" value="GcvT_C"/>
</dbReference>
<dbReference type="InterPro" id="IPR029043">
    <property type="entry name" value="GcvT/YgfZ_C"/>
</dbReference>
<dbReference type="Pfam" id="PF08669">
    <property type="entry name" value="GCV_T_C"/>
    <property type="match status" value="1"/>
</dbReference>
<dbReference type="InterPro" id="IPR006222">
    <property type="entry name" value="GCVT_N"/>
</dbReference>
<keyword evidence="5" id="KW-0489">Methyltransferase</keyword>
<dbReference type="OrthoDB" id="9774591at2"/>
<dbReference type="InterPro" id="IPR027266">
    <property type="entry name" value="TrmE/GcvT-like"/>
</dbReference>
<proteinExistence type="predicted"/>
<evidence type="ECO:0000259" key="4">
    <source>
        <dbReference type="Pfam" id="PF08669"/>
    </source>
</evidence>
<evidence type="ECO:0000256" key="1">
    <source>
        <dbReference type="ARBA" id="ARBA00022576"/>
    </source>
</evidence>
<dbReference type="InterPro" id="IPR028896">
    <property type="entry name" value="GcvT/YgfZ/DmdA"/>
</dbReference>
<sequence length="367" mass="41039">MFGIFPSARLKPSPYYQATVTAGVTSFTVYNNMLMPTGYGNPEPEYWRIINGVSQWDVACERQVQLRGPDASKLAQILSPRDLSICKVGQGKYIPMCNHDGVLINDPILLKLDEERYWFSIADSNIWFWAAAIAAERGLKVEVSHPDVSPLAIQGPKAEAVAVALFGDWVKDLKYFWFKETTLHGIPMVVARSGWSKQGGFELYLMDSARGTELWNIVNEAGKPWDIGPGNPNLHERVESGLLSYGGDTDQHTNPYEVRLGKYIDLQVADDVIGIQALRRIHAEGPKRHQLGIKFEGDQPNPFGFAWEPVFQHGIKVGDLTNAVWSYRLQCNIGFTLISTRAQPGDTVEVQRASSWVRGTLCELPFL</sequence>
<reference evidence="5 6" key="1">
    <citation type="submission" date="2017-02" db="EMBL/GenBank/DDBJ databases">
        <authorList>
            <person name="Peterson S.W."/>
        </authorList>
    </citation>
    <scope>NUCLEOTIDE SEQUENCE [LARGE SCALE GENOMIC DNA]</scope>
    <source>
        <strain evidence="5 6">ATCC 49788</strain>
    </source>
</reference>
<feature type="binding site" evidence="2">
    <location>
        <position position="202"/>
    </location>
    <ligand>
        <name>substrate</name>
    </ligand>
</feature>
<dbReference type="GO" id="GO:0032259">
    <property type="term" value="P:methylation"/>
    <property type="evidence" value="ECO:0007669"/>
    <property type="project" value="UniProtKB-KW"/>
</dbReference>